<keyword evidence="3 6" id="KW-0812">Transmembrane</keyword>
<evidence type="ECO:0000256" key="3">
    <source>
        <dbReference type="ARBA" id="ARBA00022692"/>
    </source>
</evidence>
<proteinExistence type="predicted"/>
<reference evidence="7 8" key="1">
    <citation type="submission" date="2020-08" db="EMBL/GenBank/DDBJ databases">
        <title>Croceimicrobium hydrocarbonivorans gen. nov., sp. nov., a novel marine bacterium isolated from a bacterial consortium that degrades polyethylene terephthalate.</title>
        <authorList>
            <person name="Liu R."/>
        </authorList>
    </citation>
    <scope>NUCLEOTIDE SEQUENCE [LARGE SCALE GENOMIC DNA]</scope>
    <source>
        <strain evidence="7 8">A20-9</strain>
    </source>
</reference>
<dbReference type="Proteomes" id="UP000516305">
    <property type="component" value="Chromosome"/>
</dbReference>
<evidence type="ECO:0000256" key="1">
    <source>
        <dbReference type="ARBA" id="ARBA00004651"/>
    </source>
</evidence>
<gene>
    <name evidence="7" type="ORF">H4K34_00750</name>
</gene>
<evidence type="ECO:0000313" key="7">
    <source>
        <dbReference type="EMBL" id="QNR24399.1"/>
    </source>
</evidence>
<evidence type="ECO:0000256" key="2">
    <source>
        <dbReference type="ARBA" id="ARBA00022475"/>
    </source>
</evidence>
<organism evidence="7 8">
    <name type="scientific">Croceimicrobium hydrocarbonivorans</name>
    <dbReference type="NCBI Taxonomy" id="2761580"/>
    <lineage>
        <taxon>Bacteria</taxon>
        <taxon>Pseudomonadati</taxon>
        <taxon>Bacteroidota</taxon>
        <taxon>Flavobacteriia</taxon>
        <taxon>Flavobacteriales</taxon>
        <taxon>Owenweeksiaceae</taxon>
        <taxon>Croceimicrobium</taxon>
    </lineage>
</organism>
<feature type="transmembrane region" description="Helical" evidence="6">
    <location>
        <begin position="444"/>
        <end position="463"/>
    </location>
</feature>
<dbReference type="KEGG" id="chyd:H4K34_00750"/>
<keyword evidence="8" id="KW-1185">Reference proteome</keyword>
<dbReference type="GO" id="GO:0043190">
    <property type="term" value="C:ATP-binding cassette (ABC) transporter complex"/>
    <property type="evidence" value="ECO:0007669"/>
    <property type="project" value="TreeGrafter"/>
</dbReference>
<feature type="transmembrane region" description="Helical" evidence="6">
    <location>
        <begin position="386"/>
        <end position="406"/>
    </location>
</feature>
<dbReference type="PANTHER" id="PTHR33529">
    <property type="entry name" value="SLR0882 PROTEIN-RELATED"/>
    <property type="match status" value="1"/>
</dbReference>
<keyword evidence="2" id="KW-1003">Cell membrane</keyword>
<dbReference type="Pfam" id="PF03739">
    <property type="entry name" value="LptF_LptG"/>
    <property type="match status" value="1"/>
</dbReference>
<accession>A0A7H0VFA1</accession>
<feature type="transmembrane region" description="Helical" evidence="6">
    <location>
        <begin position="12"/>
        <end position="33"/>
    </location>
</feature>
<protein>
    <submittedName>
        <fullName evidence="7">LptF/LptG family permease</fullName>
    </submittedName>
</protein>
<dbReference type="GO" id="GO:0015920">
    <property type="term" value="P:lipopolysaccharide transport"/>
    <property type="evidence" value="ECO:0007669"/>
    <property type="project" value="TreeGrafter"/>
</dbReference>
<sequence>MKILDRFVLRSFFRPFIITFFVMILFLLMQFVWKYIDDLVGRGVEWYYIAELLFYTSATLVPMALPLAVLLSSIMVLGTLGENYELAALKSSGLSLMRVMRPLFVFICFLALSAFLFGNYVIPIANLHSENLRRNITNKKPALSIRPGIFYTGIEGYSIKIADKYGPDQNLLDEVLIYDHTQNNGNTKVIVADSGKMNVTSDEQFLEITLYNGHSYEDLIPKKRKDRDNKPFVSSAFEESLIRFNLGDFQAGDMRKTGRKEFDMLNVRQLGVAVDSLNDLLANQQQEFARQMVDKYAYTDLVEKEKLAEESAAENDSNQNPIIKADLEKMSPHLLENFAPEMRSRILQNSLRIARGNRAYFTNASAQYNWRKMMIARHVLEWQKKFSISFAVIVLFFVGAPLGAIIRKGGMGMPVVVSVFIFIVYHVTSFSFEKLGRFMYWTPFQAMWTANFILLPIGLWLTYKSATDSVIFNIELYLKPFQKISDIFVGRFKKLGS</sequence>
<dbReference type="PANTHER" id="PTHR33529:SF6">
    <property type="entry name" value="YJGP_YJGQ FAMILY PERMEASE"/>
    <property type="match status" value="1"/>
</dbReference>
<name>A0A7H0VFA1_9FLAO</name>
<feature type="transmembrane region" description="Helical" evidence="6">
    <location>
        <begin position="102"/>
        <end position="122"/>
    </location>
</feature>
<evidence type="ECO:0000256" key="4">
    <source>
        <dbReference type="ARBA" id="ARBA00022989"/>
    </source>
</evidence>
<dbReference type="AlphaFoldDB" id="A0A7H0VFA1"/>
<evidence type="ECO:0000256" key="6">
    <source>
        <dbReference type="SAM" id="Phobius"/>
    </source>
</evidence>
<dbReference type="EMBL" id="CP060139">
    <property type="protein sequence ID" value="QNR24399.1"/>
    <property type="molecule type" value="Genomic_DNA"/>
</dbReference>
<evidence type="ECO:0000313" key="8">
    <source>
        <dbReference type="Proteomes" id="UP000516305"/>
    </source>
</evidence>
<feature type="transmembrane region" description="Helical" evidence="6">
    <location>
        <begin position="53"/>
        <end position="81"/>
    </location>
</feature>
<evidence type="ECO:0000256" key="5">
    <source>
        <dbReference type="ARBA" id="ARBA00023136"/>
    </source>
</evidence>
<dbReference type="RefSeq" id="WP_210758926.1">
    <property type="nucleotide sequence ID" value="NZ_CP060139.1"/>
</dbReference>
<keyword evidence="5 6" id="KW-0472">Membrane</keyword>
<keyword evidence="4 6" id="KW-1133">Transmembrane helix</keyword>
<feature type="transmembrane region" description="Helical" evidence="6">
    <location>
        <begin position="413"/>
        <end position="432"/>
    </location>
</feature>
<dbReference type="InterPro" id="IPR005495">
    <property type="entry name" value="LptG/LptF_permease"/>
</dbReference>
<comment type="subcellular location">
    <subcellularLocation>
        <location evidence="1">Cell membrane</location>
        <topology evidence="1">Multi-pass membrane protein</topology>
    </subcellularLocation>
</comment>